<dbReference type="STRING" id="1523247.SAMN05660464_3477"/>
<name>A0A1I5R5T7_9ACTN</name>
<dbReference type="PROSITE" id="PS51549">
    <property type="entry name" value="DM13"/>
    <property type="match status" value="1"/>
</dbReference>
<dbReference type="InterPro" id="IPR019545">
    <property type="entry name" value="DM13_domain"/>
</dbReference>
<sequence>MAVRRRTWIVLAAVAVALLAAVTLVWFQPQKLFYDQRVDEALPSAGAPPTVRAGEPAPAAPPGPVDLATGAFVSREHETAGTARVVALPDGQVVVRLEGFTTSNGPALYVYLSQNPAQGEEAAFDDDFVDLGPLKGNVGDQNYAVPAGVDATGFSSVVVWCDRFDAAFGAADLSPSTAA</sequence>
<organism evidence="2 3">
    <name type="scientific">Geodermatophilus dictyosporus</name>
    <dbReference type="NCBI Taxonomy" id="1523247"/>
    <lineage>
        <taxon>Bacteria</taxon>
        <taxon>Bacillati</taxon>
        <taxon>Actinomycetota</taxon>
        <taxon>Actinomycetes</taxon>
        <taxon>Geodermatophilales</taxon>
        <taxon>Geodermatophilaceae</taxon>
        <taxon>Geodermatophilus</taxon>
    </lineage>
</organism>
<accession>A0A1I5R5T7</accession>
<protein>
    <submittedName>
        <fullName evidence="2">Electron transfer DM13</fullName>
    </submittedName>
</protein>
<evidence type="ECO:0000259" key="1">
    <source>
        <dbReference type="PROSITE" id="PS51549"/>
    </source>
</evidence>
<dbReference type="Proteomes" id="UP000198857">
    <property type="component" value="Unassembled WGS sequence"/>
</dbReference>
<reference evidence="3" key="1">
    <citation type="submission" date="2016-10" db="EMBL/GenBank/DDBJ databases">
        <authorList>
            <person name="Varghese N."/>
            <person name="Submissions S."/>
        </authorList>
    </citation>
    <scope>NUCLEOTIDE SEQUENCE [LARGE SCALE GENOMIC DNA]</scope>
    <source>
        <strain evidence="3">DSM 44208</strain>
    </source>
</reference>
<gene>
    <name evidence="2" type="ORF">SAMN05660464_3477</name>
</gene>
<keyword evidence="3" id="KW-1185">Reference proteome</keyword>
<evidence type="ECO:0000313" key="2">
    <source>
        <dbReference type="EMBL" id="SFP53426.1"/>
    </source>
</evidence>
<proteinExistence type="predicted"/>
<dbReference type="Pfam" id="PF10517">
    <property type="entry name" value="DM13"/>
    <property type="match status" value="1"/>
</dbReference>
<dbReference type="AlphaFoldDB" id="A0A1I5R5T7"/>
<feature type="domain" description="DM13" evidence="1">
    <location>
        <begin position="63"/>
        <end position="174"/>
    </location>
</feature>
<dbReference type="RefSeq" id="WP_169064347.1">
    <property type="nucleotide sequence ID" value="NZ_FOWQ01000005.1"/>
</dbReference>
<evidence type="ECO:0000313" key="3">
    <source>
        <dbReference type="Proteomes" id="UP000198857"/>
    </source>
</evidence>
<dbReference type="EMBL" id="FOWQ01000005">
    <property type="protein sequence ID" value="SFP53426.1"/>
    <property type="molecule type" value="Genomic_DNA"/>
</dbReference>